<dbReference type="RefSeq" id="XP_033819124.1">
    <property type="nucleotide sequence ID" value="XM_033963233.1"/>
</dbReference>
<feature type="active site" evidence="8">
    <location>
        <position position="292"/>
    </location>
</feature>
<accession>A0A6P8SJX3</accession>
<evidence type="ECO:0000313" key="12">
    <source>
        <dbReference type="Proteomes" id="UP000515159"/>
    </source>
</evidence>
<dbReference type="GO" id="GO:0046872">
    <property type="term" value="F:metal ion binding"/>
    <property type="evidence" value="ECO:0007669"/>
    <property type="project" value="UniProtKB-KW"/>
</dbReference>
<keyword evidence="5" id="KW-0012">Acyltransferase</keyword>
<name>A0A6P8SJX3_GEOSA</name>
<dbReference type="InterPro" id="IPR036985">
    <property type="entry name" value="Transglutaminase-like_sf"/>
</dbReference>
<evidence type="ECO:0000256" key="4">
    <source>
        <dbReference type="ARBA" id="ARBA00022837"/>
    </source>
</evidence>
<dbReference type="InterPro" id="IPR013808">
    <property type="entry name" value="Transglutaminase_AS"/>
</dbReference>
<evidence type="ECO:0000256" key="3">
    <source>
        <dbReference type="ARBA" id="ARBA00022723"/>
    </source>
</evidence>
<dbReference type="SMART" id="SM00460">
    <property type="entry name" value="TGc"/>
    <property type="match status" value="1"/>
</dbReference>
<dbReference type="PIRSF" id="PIRSF000459">
    <property type="entry name" value="TGM_EBP42"/>
    <property type="match status" value="1"/>
</dbReference>
<dbReference type="GeneID" id="117369153"/>
<dbReference type="FunFam" id="2.60.40.10:FF:000278">
    <property type="entry name" value="Protein-glutamine gamma-glutamyltransferase 2"/>
    <property type="match status" value="1"/>
</dbReference>
<feature type="binding site" evidence="9">
    <location>
        <position position="413"/>
    </location>
    <ligand>
        <name>Ca(2+)</name>
        <dbReference type="ChEBI" id="CHEBI:29108"/>
    </ligand>
</feature>
<dbReference type="PANTHER" id="PTHR11590:SF50">
    <property type="entry name" value="PROTEIN-GLUTAMINE GAMMA-GLUTAMYLTRANSFERASE 6"/>
    <property type="match status" value="1"/>
</dbReference>
<dbReference type="InterPro" id="IPR001102">
    <property type="entry name" value="Transglutaminase_N"/>
</dbReference>
<dbReference type="Gene3D" id="2.60.40.10">
    <property type="entry name" value="Immunoglobulins"/>
    <property type="match status" value="3"/>
</dbReference>
<comment type="cofactor">
    <cofactor evidence="9">
        <name>Ca(2+)</name>
        <dbReference type="ChEBI" id="CHEBI:29108"/>
    </cofactor>
    <text evidence="9">Binds 1 Ca(2+) ion per subunit.</text>
</comment>
<dbReference type="InterPro" id="IPR036238">
    <property type="entry name" value="Transglutaminase_C_sf"/>
</dbReference>
<evidence type="ECO:0000256" key="7">
    <source>
        <dbReference type="ARBA" id="ARBA00051843"/>
    </source>
</evidence>
<evidence type="ECO:0000259" key="11">
    <source>
        <dbReference type="SMART" id="SM00460"/>
    </source>
</evidence>
<dbReference type="Pfam" id="PF00868">
    <property type="entry name" value="Transglut_N"/>
    <property type="match status" value="1"/>
</dbReference>
<evidence type="ECO:0000256" key="6">
    <source>
        <dbReference type="ARBA" id="ARBA00024222"/>
    </source>
</evidence>
<dbReference type="PROSITE" id="PS00547">
    <property type="entry name" value="TRANSGLUTAMINASES"/>
    <property type="match status" value="1"/>
</dbReference>
<keyword evidence="2" id="KW-0808">Transferase</keyword>
<feature type="binding site" evidence="9">
    <location>
        <position position="415"/>
    </location>
    <ligand>
        <name>Ca(2+)</name>
        <dbReference type="ChEBI" id="CHEBI:29108"/>
    </ligand>
</feature>
<dbReference type="KEGG" id="gsh:117369153"/>
<dbReference type="PANTHER" id="PTHR11590">
    <property type="entry name" value="PROTEIN-GLUTAMINE GAMMA-GLUTAMYLTRANSFERASE"/>
    <property type="match status" value="1"/>
</dbReference>
<keyword evidence="12" id="KW-1185">Reference proteome</keyword>
<dbReference type="SUPFAM" id="SSF54001">
    <property type="entry name" value="Cysteine proteinases"/>
    <property type="match status" value="1"/>
</dbReference>
<dbReference type="Gene3D" id="3.90.260.10">
    <property type="entry name" value="Transglutaminase-like"/>
    <property type="match status" value="1"/>
</dbReference>
<dbReference type="GO" id="GO:0003810">
    <property type="term" value="F:protein-glutamine gamma-glutamyltransferase activity"/>
    <property type="evidence" value="ECO:0007669"/>
    <property type="project" value="UniProtKB-EC"/>
</dbReference>
<feature type="active site" evidence="8">
    <location>
        <position position="373"/>
    </location>
</feature>
<dbReference type="FunFam" id="2.60.40.10:FF:000171">
    <property type="entry name" value="protein-glutamine gamma-glutamyltransferase 6"/>
    <property type="match status" value="1"/>
</dbReference>
<feature type="binding site" evidence="9">
    <location>
        <position position="462"/>
    </location>
    <ligand>
        <name>Ca(2+)</name>
        <dbReference type="ChEBI" id="CHEBI:29108"/>
    </ligand>
</feature>
<dbReference type="FunFam" id="3.90.260.10:FF:000001">
    <property type="entry name" value="Protein-glutamine gamma-glutamyltransferase 2"/>
    <property type="match status" value="1"/>
</dbReference>
<dbReference type="InterPro" id="IPR014756">
    <property type="entry name" value="Ig_E-set"/>
</dbReference>
<dbReference type="Proteomes" id="UP000515159">
    <property type="component" value="Chromosome 11"/>
</dbReference>
<dbReference type="InterPro" id="IPR023608">
    <property type="entry name" value="Transglutaminase_animal"/>
</dbReference>
<dbReference type="InterPro" id="IPR050779">
    <property type="entry name" value="Transglutaminase"/>
</dbReference>
<feature type="active site" evidence="8">
    <location>
        <position position="350"/>
    </location>
</feature>
<dbReference type="InterPro" id="IPR038765">
    <property type="entry name" value="Papain-like_cys_pep_sf"/>
</dbReference>
<dbReference type="EC" id="2.3.2.13" evidence="6"/>
<keyword evidence="3 9" id="KW-0479">Metal-binding</keyword>
<proteinExistence type="inferred from homology"/>
<gene>
    <name evidence="13" type="primary">LOC117369153</name>
</gene>
<comment type="catalytic activity">
    <reaction evidence="7">
        <text>L-glutaminyl-[protein] + L-lysyl-[protein] = [protein]-L-lysyl-N(6)-5-L-glutamyl-[protein] + NH4(+)</text>
        <dbReference type="Rhea" id="RHEA:54816"/>
        <dbReference type="Rhea" id="RHEA-COMP:9752"/>
        <dbReference type="Rhea" id="RHEA-COMP:10207"/>
        <dbReference type="Rhea" id="RHEA-COMP:14005"/>
        <dbReference type="ChEBI" id="CHEBI:28938"/>
        <dbReference type="ChEBI" id="CHEBI:29969"/>
        <dbReference type="ChEBI" id="CHEBI:30011"/>
        <dbReference type="ChEBI" id="CHEBI:138370"/>
        <dbReference type="EC" id="2.3.2.13"/>
    </reaction>
</comment>
<evidence type="ECO:0000256" key="9">
    <source>
        <dbReference type="PIRSR" id="PIRSR000459-2"/>
    </source>
</evidence>
<reference evidence="13" key="1">
    <citation type="submission" date="2025-08" db="UniProtKB">
        <authorList>
            <consortium name="RefSeq"/>
        </authorList>
    </citation>
    <scope>IDENTIFICATION</scope>
</reference>
<dbReference type="InterPro" id="IPR002931">
    <property type="entry name" value="Transglutaminase-like"/>
</dbReference>
<keyword evidence="4 9" id="KW-0106">Calcium</keyword>
<evidence type="ECO:0000256" key="1">
    <source>
        <dbReference type="ARBA" id="ARBA00005968"/>
    </source>
</evidence>
<protein>
    <recommendedName>
        <fullName evidence="6">protein-glutamine gamma-glutamyltransferase</fullName>
        <ecNumber evidence="6">2.3.2.13</ecNumber>
    </recommendedName>
</protein>
<comment type="similarity">
    <text evidence="1">Belongs to the transglutaminase superfamily. Transglutaminase family.</text>
</comment>
<feature type="region of interest" description="Disordered" evidence="10">
    <location>
        <begin position="498"/>
        <end position="519"/>
    </location>
</feature>
<dbReference type="InterPro" id="IPR013783">
    <property type="entry name" value="Ig-like_fold"/>
</dbReference>
<dbReference type="InterPro" id="IPR008958">
    <property type="entry name" value="Transglutaminase_C"/>
</dbReference>
<sequence length="736" mass="82890">MYERELEAKSSPTQQPATMAALNVKNCNLQLDANMAAHHTDYYKSPDLIVRRGQSFSITLDFSRPLREGDTLNFIAVTGPPSSDYNTNPVFPLSTSGSNGYWSAVHETSDSSAVSITIFSPTNAVIGNYQLSVQISTQQGKRTSFRAGHFILLFNPWASDDLVYMEDEEERKEYVLNDHGISYFGHEKFIREEGWNFGQFEENILNICLALLDRNLKYLEDPVLDCSCRNNPLYVSRVVSAMVNSYDDKGVLEGNWGDQFPGGVNPALWSGSVEILWSWRRRGYKPVKYGQCWVFAGVACTILRCLGIPARLVTNFASAHDRDLNLTIDEYYDGTGKTLKKTIDSLWNYHVWNECWFKRNDLRASYSGWQVVDSTPQKISEGRYCCGPASVKAIKEGDVEQDYDTAFVYASVNSDRCIWICYDKNVKERVYCDSKLIGQNISTKAIGSDDRVDITASYKYPEGSANERKVYIRARKKLLKGGVINKNDTGRALIGRNKKPRIRHPNSRPEVSNAVPEDPGVPEISGKFQLRESPAFGDDIHVVLTLKNLTSKTKHVKVKVSSSTIMYTGVPTYELLKDTVSGTIGPKREKQFPLEIPHSDYRAHLTKDYMVEVSALCEVKQGRKLLVRKVISLEKPPIRITVHGDAVVHEPVDVEVILVNPLSERVTDGVVKLEGSGLIEGKLRKRVPSLDPKESASVIFEMVPYRSGRRKLLADFISKKFSDIKGFKTIEVEEAY</sequence>
<evidence type="ECO:0000256" key="8">
    <source>
        <dbReference type="PIRSR" id="PIRSR000459-1"/>
    </source>
</evidence>
<evidence type="ECO:0000256" key="10">
    <source>
        <dbReference type="SAM" id="MobiDB-lite"/>
    </source>
</evidence>
<feature type="binding site" evidence="9">
    <location>
        <position position="467"/>
    </location>
    <ligand>
        <name>Ca(2+)</name>
        <dbReference type="ChEBI" id="CHEBI:29108"/>
    </ligand>
</feature>
<dbReference type="InParanoid" id="A0A6P8SJX3"/>
<dbReference type="OrthoDB" id="437511at2759"/>
<dbReference type="SUPFAM" id="SSF49309">
    <property type="entry name" value="Transglutaminase, two C-terminal domains"/>
    <property type="match status" value="2"/>
</dbReference>
<dbReference type="SUPFAM" id="SSF81296">
    <property type="entry name" value="E set domains"/>
    <property type="match status" value="1"/>
</dbReference>
<dbReference type="FunFam" id="2.60.40.10:FF:000090">
    <property type="entry name" value="Protein-glutamine gamma-glutamyltransferase 2"/>
    <property type="match status" value="1"/>
</dbReference>
<dbReference type="AlphaFoldDB" id="A0A6P8SJX3"/>
<evidence type="ECO:0000313" key="13">
    <source>
        <dbReference type="RefSeq" id="XP_033819124.1"/>
    </source>
</evidence>
<organism evidence="12 13">
    <name type="scientific">Geotrypetes seraphini</name>
    <name type="common">Gaboon caecilian</name>
    <name type="synonym">Caecilia seraphini</name>
    <dbReference type="NCBI Taxonomy" id="260995"/>
    <lineage>
        <taxon>Eukaryota</taxon>
        <taxon>Metazoa</taxon>
        <taxon>Chordata</taxon>
        <taxon>Craniata</taxon>
        <taxon>Vertebrata</taxon>
        <taxon>Euteleostomi</taxon>
        <taxon>Amphibia</taxon>
        <taxon>Gymnophiona</taxon>
        <taxon>Geotrypetes</taxon>
    </lineage>
</organism>
<feature type="domain" description="Transglutaminase-like" evidence="11">
    <location>
        <begin position="284"/>
        <end position="376"/>
    </location>
</feature>
<evidence type="ECO:0000256" key="2">
    <source>
        <dbReference type="ARBA" id="ARBA00022679"/>
    </source>
</evidence>
<evidence type="ECO:0000256" key="5">
    <source>
        <dbReference type="ARBA" id="ARBA00023315"/>
    </source>
</evidence>
<dbReference type="Pfam" id="PF01841">
    <property type="entry name" value="Transglut_core"/>
    <property type="match status" value="1"/>
</dbReference>
<dbReference type="Pfam" id="PF00927">
    <property type="entry name" value="Transglut_C"/>
    <property type="match status" value="2"/>
</dbReference>